<dbReference type="InterPro" id="IPR014284">
    <property type="entry name" value="RNA_pol_sigma-70_dom"/>
</dbReference>
<evidence type="ECO:0000259" key="5">
    <source>
        <dbReference type="Pfam" id="PF04542"/>
    </source>
</evidence>
<feature type="domain" description="RNA polymerase sigma-70 region 2" evidence="5">
    <location>
        <begin position="16"/>
        <end position="82"/>
    </location>
</feature>
<dbReference type="SUPFAM" id="SSF88659">
    <property type="entry name" value="Sigma3 and sigma4 domains of RNA polymerase sigma factors"/>
    <property type="match status" value="1"/>
</dbReference>
<keyword evidence="3" id="KW-0731">Sigma factor</keyword>
<protein>
    <submittedName>
        <fullName evidence="7">Sigma-70 family RNA polymerase sigma factor</fullName>
    </submittedName>
</protein>
<dbReference type="Gene3D" id="1.10.10.10">
    <property type="entry name" value="Winged helix-like DNA-binding domain superfamily/Winged helix DNA-binding domain"/>
    <property type="match status" value="1"/>
</dbReference>
<evidence type="ECO:0000256" key="3">
    <source>
        <dbReference type="ARBA" id="ARBA00023082"/>
    </source>
</evidence>
<sequence>MVIVSDGNRQLIVQEIARHQSRLRGFVRCLLVRSNDVDDVLQEINAVLWEKADEFQPGTDFWGWASQIARFKVLNHIRKLGRERLVFDDAILEQLAEIAACKLSQFDQRRAALDHCLQQLPPPQRKLLDLRYTAGHTIELIGESIGRPAGSVRQALYRIRTALQACIERQLATGGEPS</sequence>
<dbReference type="InterPro" id="IPR013249">
    <property type="entry name" value="RNA_pol_sigma70_r4_t2"/>
</dbReference>
<dbReference type="InterPro" id="IPR036388">
    <property type="entry name" value="WH-like_DNA-bd_sf"/>
</dbReference>
<evidence type="ECO:0000256" key="1">
    <source>
        <dbReference type="ARBA" id="ARBA00010641"/>
    </source>
</evidence>
<evidence type="ECO:0000313" key="7">
    <source>
        <dbReference type="EMBL" id="HGT40472.1"/>
    </source>
</evidence>
<keyword evidence="4" id="KW-0804">Transcription</keyword>
<accession>A0A7C4LM83</accession>
<dbReference type="InterPro" id="IPR014331">
    <property type="entry name" value="RNA_pol_sigma70_ECF_RHOBA"/>
</dbReference>
<dbReference type="EMBL" id="DSVQ01000016">
    <property type="protein sequence ID" value="HGT40472.1"/>
    <property type="molecule type" value="Genomic_DNA"/>
</dbReference>
<gene>
    <name evidence="7" type="ORF">ENS64_14595</name>
</gene>
<proteinExistence type="inferred from homology"/>
<comment type="caution">
    <text evidence="7">The sequence shown here is derived from an EMBL/GenBank/DDBJ whole genome shotgun (WGS) entry which is preliminary data.</text>
</comment>
<evidence type="ECO:0000259" key="6">
    <source>
        <dbReference type="Pfam" id="PF08281"/>
    </source>
</evidence>
<dbReference type="InterPro" id="IPR013325">
    <property type="entry name" value="RNA_pol_sigma_r2"/>
</dbReference>
<dbReference type="NCBIfam" id="TIGR02989">
    <property type="entry name" value="Sig-70_gvs1"/>
    <property type="match status" value="1"/>
</dbReference>
<dbReference type="Pfam" id="PF08281">
    <property type="entry name" value="Sigma70_r4_2"/>
    <property type="match status" value="1"/>
</dbReference>
<dbReference type="PANTHER" id="PTHR43133:SF51">
    <property type="entry name" value="RNA POLYMERASE SIGMA FACTOR"/>
    <property type="match status" value="1"/>
</dbReference>
<dbReference type="AlphaFoldDB" id="A0A7C4LM83"/>
<dbReference type="InterPro" id="IPR013324">
    <property type="entry name" value="RNA_pol_sigma_r3/r4-like"/>
</dbReference>
<reference evidence="7" key="1">
    <citation type="journal article" date="2020" name="mSystems">
        <title>Genome- and Community-Level Interaction Insights into Carbon Utilization and Element Cycling Functions of Hydrothermarchaeota in Hydrothermal Sediment.</title>
        <authorList>
            <person name="Zhou Z."/>
            <person name="Liu Y."/>
            <person name="Xu W."/>
            <person name="Pan J."/>
            <person name="Luo Z.H."/>
            <person name="Li M."/>
        </authorList>
    </citation>
    <scope>NUCLEOTIDE SEQUENCE [LARGE SCALE GENOMIC DNA]</scope>
    <source>
        <strain evidence="7">SpSt-508</strain>
    </source>
</reference>
<dbReference type="NCBIfam" id="TIGR02937">
    <property type="entry name" value="sigma70-ECF"/>
    <property type="match status" value="1"/>
</dbReference>
<name>A0A7C4LM83_9PLAN</name>
<evidence type="ECO:0000256" key="4">
    <source>
        <dbReference type="ARBA" id="ARBA00023163"/>
    </source>
</evidence>
<dbReference type="GO" id="GO:0006352">
    <property type="term" value="P:DNA-templated transcription initiation"/>
    <property type="evidence" value="ECO:0007669"/>
    <property type="project" value="InterPro"/>
</dbReference>
<dbReference type="GO" id="GO:0003677">
    <property type="term" value="F:DNA binding"/>
    <property type="evidence" value="ECO:0007669"/>
    <property type="project" value="InterPro"/>
</dbReference>
<comment type="similarity">
    <text evidence="1">Belongs to the sigma-70 factor family. ECF subfamily.</text>
</comment>
<dbReference type="InterPro" id="IPR039425">
    <property type="entry name" value="RNA_pol_sigma-70-like"/>
</dbReference>
<dbReference type="Gene3D" id="1.10.1740.10">
    <property type="match status" value="1"/>
</dbReference>
<keyword evidence="2" id="KW-0805">Transcription regulation</keyword>
<dbReference type="InterPro" id="IPR007627">
    <property type="entry name" value="RNA_pol_sigma70_r2"/>
</dbReference>
<feature type="domain" description="RNA polymerase sigma factor 70 region 4 type 2" evidence="6">
    <location>
        <begin position="111"/>
        <end position="163"/>
    </location>
</feature>
<organism evidence="7">
    <name type="scientific">Schlesneria paludicola</name>
    <dbReference type="NCBI Taxonomy" id="360056"/>
    <lineage>
        <taxon>Bacteria</taxon>
        <taxon>Pseudomonadati</taxon>
        <taxon>Planctomycetota</taxon>
        <taxon>Planctomycetia</taxon>
        <taxon>Planctomycetales</taxon>
        <taxon>Planctomycetaceae</taxon>
        <taxon>Schlesneria</taxon>
    </lineage>
</organism>
<dbReference type="GO" id="GO:0016987">
    <property type="term" value="F:sigma factor activity"/>
    <property type="evidence" value="ECO:0007669"/>
    <property type="project" value="UniProtKB-KW"/>
</dbReference>
<evidence type="ECO:0000256" key="2">
    <source>
        <dbReference type="ARBA" id="ARBA00023015"/>
    </source>
</evidence>
<dbReference type="Pfam" id="PF04542">
    <property type="entry name" value="Sigma70_r2"/>
    <property type="match status" value="1"/>
</dbReference>
<dbReference type="PANTHER" id="PTHR43133">
    <property type="entry name" value="RNA POLYMERASE ECF-TYPE SIGMA FACTO"/>
    <property type="match status" value="1"/>
</dbReference>
<dbReference type="SUPFAM" id="SSF88946">
    <property type="entry name" value="Sigma2 domain of RNA polymerase sigma factors"/>
    <property type="match status" value="1"/>
</dbReference>